<feature type="transmembrane region" description="Helical" evidence="5">
    <location>
        <begin position="314"/>
        <end position="337"/>
    </location>
</feature>
<keyword evidence="2 5" id="KW-0812">Transmembrane</keyword>
<dbReference type="EMBL" id="CP017834">
    <property type="protein sequence ID" value="APJ04436.1"/>
    <property type="molecule type" value="Genomic_DNA"/>
</dbReference>
<keyword evidence="5" id="KW-0813">Transport</keyword>
<dbReference type="PANTHER" id="PTHR30325:SF0">
    <property type="entry name" value="INNER MEMBRANE ABC TRANSPORTER PERMEASE PROTEIN YEJE"/>
    <property type="match status" value="1"/>
</dbReference>
<evidence type="ECO:0000256" key="5">
    <source>
        <dbReference type="RuleBase" id="RU363032"/>
    </source>
</evidence>
<feature type="transmembrane region" description="Helical" evidence="5">
    <location>
        <begin position="263"/>
        <end position="284"/>
    </location>
</feature>
<comment type="similarity">
    <text evidence="5">Belongs to the binding-protein-dependent transport system permease family.</text>
</comment>
<feature type="transmembrane region" description="Helical" evidence="5">
    <location>
        <begin position="20"/>
        <end position="38"/>
    </location>
</feature>
<keyword evidence="8" id="KW-1185">Reference proteome</keyword>
<dbReference type="Gene3D" id="1.10.3720.10">
    <property type="entry name" value="MetI-like"/>
    <property type="match status" value="1"/>
</dbReference>
<comment type="subcellular location">
    <subcellularLocation>
        <location evidence="1 5">Cell membrane</location>
        <topology evidence="1 5">Multi-pass membrane protein</topology>
    </subcellularLocation>
</comment>
<dbReference type="GO" id="GO:0042884">
    <property type="term" value="P:microcin transport"/>
    <property type="evidence" value="ECO:0007669"/>
    <property type="project" value="TreeGrafter"/>
</dbReference>
<dbReference type="STRING" id="1915309.AXG55_11165"/>
<dbReference type="PANTHER" id="PTHR30325">
    <property type="entry name" value="MEMBRANE COMPONENT OF ABC TRANSPORTER"/>
    <property type="match status" value="1"/>
</dbReference>
<dbReference type="SUPFAM" id="SSF161098">
    <property type="entry name" value="MetI-like"/>
    <property type="match status" value="1"/>
</dbReference>
<keyword evidence="4 5" id="KW-0472">Membrane</keyword>
<accession>A0A1L4D2L2</accession>
<feature type="transmembrane region" description="Helical" evidence="5">
    <location>
        <begin position="208"/>
        <end position="227"/>
    </location>
</feature>
<gene>
    <name evidence="7" type="ORF">AXG55_11165</name>
</gene>
<dbReference type="CDD" id="cd06261">
    <property type="entry name" value="TM_PBP2"/>
    <property type="match status" value="1"/>
</dbReference>
<name>A0A1L4D2L2_9BACT</name>
<dbReference type="RefSeq" id="WP_148698192.1">
    <property type="nucleotide sequence ID" value="NZ_CP017834.1"/>
</dbReference>
<evidence type="ECO:0000256" key="4">
    <source>
        <dbReference type="ARBA" id="ARBA00023136"/>
    </source>
</evidence>
<dbReference type="Proteomes" id="UP000184731">
    <property type="component" value="Chromosome"/>
</dbReference>
<evidence type="ECO:0000313" key="7">
    <source>
        <dbReference type="EMBL" id="APJ04436.1"/>
    </source>
</evidence>
<dbReference type="InterPro" id="IPR000515">
    <property type="entry name" value="MetI-like"/>
</dbReference>
<proteinExistence type="inferred from homology"/>
<evidence type="ECO:0000313" key="8">
    <source>
        <dbReference type="Proteomes" id="UP000184731"/>
    </source>
</evidence>
<protein>
    <recommendedName>
        <fullName evidence="6">ABC transmembrane type-1 domain-containing protein</fullName>
    </recommendedName>
</protein>
<sequence>MATAAQRKWKSFLNQKKTYVGSFIFLFLVFISMGANFVSNSKPIFLSRQIEENNSQKKVTKLYFPVIFNYTPEHFNITDSFIVDYKKLIADDLNKGLKVYAIYPVNPWDAEEQSDAIFASPSQSHWLGTDNLGRDIFARLIYGTRISLGFSIILWITSYFIGTLLGIMQGYYLGAFDFILERLKELAAIIPMLTMVILITAITKSQSFWMILMLVLLFGWMGMASQMRASVLSLRKREFCEASLALGGNHFRVLMKHILPNSLTPLITLSPFAIEGGISLLAALDYLGFGLPPPTPSIGELMAQGRDNIQNAPWVLISPVVTILLLLISISLIGQALRHAFDPKIS</sequence>
<feature type="domain" description="ABC transmembrane type-1" evidence="6">
    <location>
        <begin position="148"/>
        <end position="334"/>
    </location>
</feature>
<evidence type="ECO:0000256" key="2">
    <source>
        <dbReference type="ARBA" id="ARBA00022692"/>
    </source>
</evidence>
<reference evidence="7 8" key="1">
    <citation type="submission" date="2016-10" db="EMBL/GenBank/DDBJ databases">
        <title>Silvanigrella aquatica sp. nov., isolated from a freshwater lake located in the Black Forest, Germany, description of Silvanigrellaceae fam. nov., Silvanigrellales ord. nov., reclassification of the order Bdellovibrionales in the class Oligoflexia, reclassification of the families Bacteriovoracaceae and Halobacteriovoraceae in the new order Bacteriovoracales ord. nov., and reclassification of the family Pseudobacteriovoracaceae in the order Oligoflexiales.</title>
        <authorList>
            <person name="Hahn M.W."/>
            <person name="Schmidt J."/>
            <person name="Koll U."/>
            <person name="Rohde M."/>
            <person name="Verbag S."/>
            <person name="Pitt A."/>
            <person name="Nakai R."/>
            <person name="Naganuma T."/>
            <person name="Lang E."/>
        </authorList>
    </citation>
    <scope>NUCLEOTIDE SEQUENCE [LARGE SCALE GENOMIC DNA]</scope>
    <source>
        <strain evidence="7 8">MWH-Nonnen-W8red</strain>
    </source>
</reference>
<dbReference type="AlphaFoldDB" id="A0A1L4D2L2"/>
<dbReference type="OrthoDB" id="5288805at2"/>
<evidence type="ECO:0000256" key="3">
    <source>
        <dbReference type="ARBA" id="ARBA00022989"/>
    </source>
</evidence>
<dbReference type="PROSITE" id="PS50928">
    <property type="entry name" value="ABC_TM1"/>
    <property type="match status" value="1"/>
</dbReference>
<organism evidence="7 8">
    <name type="scientific">Silvanigrella aquatica</name>
    <dbReference type="NCBI Taxonomy" id="1915309"/>
    <lineage>
        <taxon>Bacteria</taxon>
        <taxon>Pseudomonadati</taxon>
        <taxon>Bdellovibrionota</taxon>
        <taxon>Oligoflexia</taxon>
        <taxon>Silvanigrellales</taxon>
        <taxon>Silvanigrellaceae</taxon>
        <taxon>Silvanigrella</taxon>
    </lineage>
</organism>
<dbReference type="InterPro" id="IPR035906">
    <property type="entry name" value="MetI-like_sf"/>
</dbReference>
<feature type="transmembrane region" description="Helical" evidence="5">
    <location>
        <begin position="186"/>
        <end position="202"/>
    </location>
</feature>
<dbReference type="GO" id="GO:0005886">
    <property type="term" value="C:plasma membrane"/>
    <property type="evidence" value="ECO:0007669"/>
    <property type="project" value="UniProtKB-SubCell"/>
</dbReference>
<evidence type="ECO:0000256" key="1">
    <source>
        <dbReference type="ARBA" id="ARBA00004651"/>
    </source>
</evidence>
<keyword evidence="3 5" id="KW-1133">Transmembrane helix</keyword>
<dbReference type="GO" id="GO:0055085">
    <property type="term" value="P:transmembrane transport"/>
    <property type="evidence" value="ECO:0007669"/>
    <property type="project" value="InterPro"/>
</dbReference>
<feature type="transmembrane region" description="Helical" evidence="5">
    <location>
        <begin position="152"/>
        <end position="174"/>
    </location>
</feature>
<dbReference type="KEGG" id="saqi:AXG55_11165"/>
<evidence type="ECO:0000259" key="6">
    <source>
        <dbReference type="PROSITE" id="PS50928"/>
    </source>
</evidence>
<dbReference type="Pfam" id="PF00528">
    <property type="entry name" value="BPD_transp_1"/>
    <property type="match status" value="1"/>
</dbReference>